<gene>
    <name evidence="3" type="ORF">TH53_08460</name>
</gene>
<dbReference type="InterPro" id="IPR002347">
    <property type="entry name" value="SDR_fam"/>
</dbReference>
<dbReference type="PROSITE" id="PS00061">
    <property type="entry name" value="ADH_SHORT"/>
    <property type="match status" value="1"/>
</dbReference>
<evidence type="ECO:0000313" key="4">
    <source>
        <dbReference type="Proteomes" id="UP000032049"/>
    </source>
</evidence>
<dbReference type="EC" id="1.1.1.131" evidence="3"/>
<protein>
    <submittedName>
        <fullName evidence="3">D-mannonate oxidoreductase</fullName>
        <ecNumber evidence="3">1.1.1.131</ecNumber>
    </submittedName>
</protein>
<dbReference type="InterPro" id="IPR020904">
    <property type="entry name" value="Sc_DH/Rdtase_CS"/>
</dbReference>
<dbReference type="GO" id="GO:0050090">
    <property type="term" value="F:mannuronate reductase activity"/>
    <property type="evidence" value="ECO:0007669"/>
    <property type="project" value="UniProtKB-EC"/>
</dbReference>
<dbReference type="STRING" id="1503925.TH53_08460"/>
<sequence length="273" mass="29070">MSAENSFSLKDKIIVVTGGTGILGGAFVNAVVEAGASVGILGRNAQVASERADAINQAGGNALALVADVLDEKQLLDCRTQVLDHFGKIDGLVNAAGGNQPEGVLKPEEDIFKMNLDGMRKVMDLNLWGTIIPSQIFGAAIAETGKGSIVNISSMNSKRAITKVLGYNMGKAAVDYYNQWFAVEMANRYGDRLRMNAIAPGFFLTEQNRDLLTKPDGGYTDRGSLVITQTPFKRFGHPDELKGTLVWLLSDASQFVTGAMICVDGGFSVFGGV</sequence>
<dbReference type="RefSeq" id="WP_041880641.1">
    <property type="nucleotide sequence ID" value="NZ_CP157278.1"/>
</dbReference>
<name>A0A0D0GT54_9SPHI</name>
<keyword evidence="2 3" id="KW-0560">Oxidoreductase</keyword>
<dbReference type="SUPFAM" id="SSF51735">
    <property type="entry name" value="NAD(P)-binding Rossmann-fold domains"/>
    <property type="match status" value="1"/>
</dbReference>
<accession>A0A0D0GT54</accession>
<comment type="caution">
    <text evidence="3">The sequence shown here is derived from an EMBL/GenBank/DDBJ whole genome shotgun (WGS) entry which is preliminary data.</text>
</comment>
<dbReference type="EMBL" id="JXRA01000031">
    <property type="protein sequence ID" value="KIO77661.1"/>
    <property type="molecule type" value="Genomic_DNA"/>
</dbReference>
<comment type="similarity">
    <text evidence="1">Belongs to the short-chain dehydrogenases/reductases (SDR) family.</text>
</comment>
<dbReference type="Gene3D" id="3.40.50.720">
    <property type="entry name" value="NAD(P)-binding Rossmann-like Domain"/>
    <property type="match status" value="1"/>
</dbReference>
<proteinExistence type="inferred from homology"/>
<organism evidence="3 4">
    <name type="scientific">Pedobacter lusitanus</name>
    <dbReference type="NCBI Taxonomy" id="1503925"/>
    <lineage>
        <taxon>Bacteria</taxon>
        <taxon>Pseudomonadati</taxon>
        <taxon>Bacteroidota</taxon>
        <taxon>Sphingobacteriia</taxon>
        <taxon>Sphingobacteriales</taxon>
        <taxon>Sphingobacteriaceae</taxon>
        <taxon>Pedobacter</taxon>
    </lineage>
</organism>
<dbReference type="Pfam" id="PF13561">
    <property type="entry name" value="adh_short_C2"/>
    <property type="match status" value="1"/>
</dbReference>
<dbReference type="Proteomes" id="UP000032049">
    <property type="component" value="Unassembled WGS sequence"/>
</dbReference>
<dbReference type="NCBIfam" id="NF006132">
    <property type="entry name" value="PRK08277.1"/>
    <property type="match status" value="1"/>
</dbReference>
<evidence type="ECO:0000313" key="3">
    <source>
        <dbReference type="EMBL" id="KIO77661.1"/>
    </source>
</evidence>
<dbReference type="PANTHER" id="PTHR42760:SF115">
    <property type="entry name" value="3-OXOACYL-[ACYL-CARRIER-PROTEIN] REDUCTASE FABG"/>
    <property type="match status" value="1"/>
</dbReference>
<dbReference type="AlphaFoldDB" id="A0A0D0GT54"/>
<dbReference type="PRINTS" id="PR00081">
    <property type="entry name" value="GDHRDH"/>
</dbReference>
<dbReference type="InterPro" id="IPR036291">
    <property type="entry name" value="NAD(P)-bd_dom_sf"/>
</dbReference>
<evidence type="ECO:0000256" key="2">
    <source>
        <dbReference type="ARBA" id="ARBA00023002"/>
    </source>
</evidence>
<reference evidence="3 4" key="1">
    <citation type="submission" date="2015-01" db="EMBL/GenBank/DDBJ databases">
        <title>Draft genome sequence of Pedobacter sp. NL19 isolated from sludge of an effluent treatment pond in an abandoned uranium mine.</title>
        <authorList>
            <person name="Santos T."/>
            <person name="Caetano T."/>
            <person name="Covas C."/>
            <person name="Cruz A."/>
            <person name="Mendo S."/>
        </authorList>
    </citation>
    <scope>NUCLEOTIDE SEQUENCE [LARGE SCALE GENOMIC DNA]</scope>
    <source>
        <strain evidence="3 4">NL19</strain>
    </source>
</reference>
<evidence type="ECO:0000256" key="1">
    <source>
        <dbReference type="ARBA" id="ARBA00006484"/>
    </source>
</evidence>
<keyword evidence="4" id="KW-1185">Reference proteome</keyword>
<dbReference type="OrthoDB" id="9803333at2"/>
<dbReference type="PANTHER" id="PTHR42760">
    <property type="entry name" value="SHORT-CHAIN DEHYDROGENASES/REDUCTASES FAMILY MEMBER"/>
    <property type="match status" value="1"/>
</dbReference>
<dbReference type="PRINTS" id="PR00080">
    <property type="entry name" value="SDRFAMILY"/>
</dbReference>